<dbReference type="Proteomes" id="UP000008711">
    <property type="component" value="Unassembled WGS sequence"/>
</dbReference>
<evidence type="ECO:0000256" key="1">
    <source>
        <dbReference type="SAM" id="MobiDB-lite"/>
    </source>
</evidence>
<feature type="compositionally biased region" description="Basic residues" evidence="1">
    <location>
        <begin position="63"/>
        <end position="91"/>
    </location>
</feature>
<proteinExistence type="predicted"/>
<evidence type="ECO:0000313" key="3">
    <source>
        <dbReference type="Proteomes" id="UP000008711"/>
    </source>
</evidence>
<feature type="compositionally biased region" description="Pro residues" evidence="1">
    <location>
        <begin position="247"/>
        <end position="256"/>
    </location>
</feature>
<dbReference type="eggNOG" id="ENOG502T8QR">
    <property type="taxonomic scope" value="Eukaryota"/>
</dbReference>
<accession>B3NYY9</accession>
<gene>
    <name evidence="2" type="primary">Dere\GG15490</name>
    <name evidence="2" type="ORF">Dere_GG15490</name>
</gene>
<organism evidence="2 3">
    <name type="scientific">Drosophila erecta</name>
    <name type="common">Fruit fly</name>
    <dbReference type="NCBI Taxonomy" id="7220"/>
    <lineage>
        <taxon>Eukaryota</taxon>
        <taxon>Metazoa</taxon>
        <taxon>Ecdysozoa</taxon>
        <taxon>Arthropoda</taxon>
        <taxon>Hexapoda</taxon>
        <taxon>Insecta</taxon>
        <taxon>Pterygota</taxon>
        <taxon>Neoptera</taxon>
        <taxon>Endopterygota</taxon>
        <taxon>Diptera</taxon>
        <taxon>Brachycera</taxon>
        <taxon>Muscomorpha</taxon>
        <taxon>Ephydroidea</taxon>
        <taxon>Drosophilidae</taxon>
        <taxon>Drosophila</taxon>
        <taxon>Sophophora</taxon>
    </lineage>
</organism>
<dbReference type="GO" id="GO:0050839">
    <property type="term" value="F:cell adhesion molecule binding"/>
    <property type="evidence" value="ECO:0007669"/>
    <property type="project" value="EnsemblMetazoa"/>
</dbReference>
<dbReference type="EMBL" id="CH954181">
    <property type="protein sequence ID" value="EDV48392.1"/>
    <property type="molecule type" value="Genomic_DNA"/>
</dbReference>
<feature type="compositionally biased region" description="Acidic residues" evidence="1">
    <location>
        <begin position="113"/>
        <end position="125"/>
    </location>
</feature>
<protein>
    <submittedName>
        <fullName evidence="2">GG15490</fullName>
    </submittedName>
</protein>
<dbReference type="InterPro" id="IPR037193">
    <property type="entry name" value="GDNF_alpha"/>
</dbReference>
<dbReference type="AlphaFoldDB" id="B3NYY9"/>
<evidence type="ECO:0000313" key="2">
    <source>
        <dbReference type="EMBL" id="EDV48392.1"/>
    </source>
</evidence>
<dbReference type="OrthoDB" id="6374728at2759"/>
<dbReference type="SUPFAM" id="SSF110035">
    <property type="entry name" value="GDNF receptor-like"/>
    <property type="match status" value="1"/>
</dbReference>
<keyword evidence="3" id="KW-1185">Reference proteome</keyword>
<feature type="region of interest" description="Disordered" evidence="1">
    <location>
        <begin position="59"/>
        <end position="142"/>
    </location>
</feature>
<reference evidence="2 3" key="2">
    <citation type="journal article" date="2008" name="Bioinformatics">
        <title>Assembly reconciliation.</title>
        <authorList>
            <person name="Zimin A.V."/>
            <person name="Smith D.R."/>
            <person name="Sutton G."/>
            <person name="Yorke J.A."/>
        </authorList>
    </citation>
    <scope>NUCLEOTIDE SEQUENCE [LARGE SCALE GENOMIC DNA]</scope>
    <source>
        <strain evidence="2 3">TSC#14021-0224.01</strain>
    </source>
</reference>
<reference evidence="2 3" key="1">
    <citation type="journal article" date="2007" name="Nature">
        <title>Evolution of genes and genomes on the Drosophila phylogeny.</title>
        <authorList>
            <consortium name="Drosophila 12 Genomes Consortium"/>
            <person name="Clark A.G."/>
            <person name="Eisen M.B."/>
            <person name="Smith D.R."/>
            <person name="Bergman C.M."/>
            <person name="Oliver B."/>
            <person name="Markow T.A."/>
            <person name="Kaufman T.C."/>
            <person name="Kellis M."/>
            <person name="Gelbart W."/>
            <person name="Iyer V.N."/>
            <person name="Pollard D.A."/>
            <person name="Sackton T.B."/>
            <person name="Larracuente A.M."/>
            <person name="Singh N.D."/>
            <person name="Abad J.P."/>
            <person name="Abt D.N."/>
            <person name="Adryan B."/>
            <person name="Aguade M."/>
            <person name="Akashi H."/>
            <person name="Anderson W.W."/>
            <person name="Aquadro C.F."/>
            <person name="Ardell D.H."/>
            <person name="Arguello R."/>
            <person name="Artieri C.G."/>
            <person name="Barbash D.A."/>
            <person name="Barker D."/>
            <person name="Barsanti P."/>
            <person name="Batterham P."/>
            <person name="Batzoglou S."/>
            <person name="Begun D."/>
            <person name="Bhutkar A."/>
            <person name="Blanco E."/>
            <person name="Bosak S.A."/>
            <person name="Bradley R.K."/>
            <person name="Brand A.D."/>
            <person name="Brent M.R."/>
            <person name="Brooks A.N."/>
            <person name="Brown R.H."/>
            <person name="Butlin R.K."/>
            <person name="Caggese C."/>
            <person name="Calvi B.R."/>
            <person name="Bernardo de Carvalho A."/>
            <person name="Caspi A."/>
            <person name="Castrezana S."/>
            <person name="Celniker S.E."/>
            <person name="Chang J.L."/>
            <person name="Chapple C."/>
            <person name="Chatterji S."/>
            <person name="Chinwalla A."/>
            <person name="Civetta A."/>
            <person name="Clifton S.W."/>
            <person name="Comeron J.M."/>
            <person name="Costello J.C."/>
            <person name="Coyne J.A."/>
            <person name="Daub J."/>
            <person name="David R.G."/>
            <person name="Delcher A.L."/>
            <person name="Delehaunty K."/>
            <person name="Do C.B."/>
            <person name="Ebling H."/>
            <person name="Edwards K."/>
            <person name="Eickbush T."/>
            <person name="Evans J.D."/>
            <person name="Filipski A."/>
            <person name="Findeiss S."/>
            <person name="Freyhult E."/>
            <person name="Fulton L."/>
            <person name="Fulton R."/>
            <person name="Garcia A.C."/>
            <person name="Gardiner A."/>
            <person name="Garfield D.A."/>
            <person name="Garvin B.E."/>
            <person name="Gibson G."/>
            <person name="Gilbert D."/>
            <person name="Gnerre S."/>
            <person name="Godfrey J."/>
            <person name="Good R."/>
            <person name="Gotea V."/>
            <person name="Gravely B."/>
            <person name="Greenberg A.J."/>
            <person name="Griffiths-Jones S."/>
            <person name="Gross S."/>
            <person name="Guigo R."/>
            <person name="Gustafson E.A."/>
            <person name="Haerty W."/>
            <person name="Hahn M.W."/>
            <person name="Halligan D.L."/>
            <person name="Halpern A.L."/>
            <person name="Halter G.M."/>
            <person name="Han M.V."/>
            <person name="Heger A."/>
            <person name="Hillier L."/>
            <person name="Hinrichs A.S."/>
            <person name="Holmes I."/>
            <person name="Hoskins R.A."/>
            <person name="Hubisz M.J."/>
            <person name="Hultmark D."/>
            <person name="Huntley M.A."/>
            <person name="Jaffe D.B."/>
            <person name="Jagadeeshan S."/>
            <person name="Jeck W.R."/>
            <person name="Johnson J."/>
            <person name="Jones C.D."/>
            <person name="Jordan W.C."/>
            <person name="Karpen G.H."/>
            <person name="Kataoka E."/>
            <person name="Keightley P.D."/>
            <person name="Kheradpour P."/>
            <person name="Kirkness E.F."/>
            <person name="Koerich L.B."/>
            <person name="Kristiansen K."/>
            <person name="Kudrna D."/>
            <person name="Kulathinal R.J."/>
            <person name="Kumar S."/>
            <person name="Kwok R."/>
            <person name="Lander E."/>
            <person name="Langley C.H."/>
            <person name="Lapoint R."/>
            <person name="Lazzaro B.P."/>
            <person name="Lee S.J."/>
            <person name="Levesque L."/>
            <person name="Li R."/>
            <person name="Lin C.F."/>
            <person name="Lin M.F."/>
            <person name="Lindblad-Toh K."/>
            <person name="Llopart A."/>
            <person name="Long M."/>
            <person name="Low L."/>
            <person name="Lozovsky E."/>
            <person name="Lu J."/>
            <person name="Luo M."/>
            <person name="Machado C.A."/>
            <person name="Makalowski W."/>
            <person name="Marzo M."/>
            <person name="Matsuda M."/>
            <person name="Matzkin L."/>
            <person name="McAllister B."/>
            <person name="McBride C.S."/>
            <person name="McKernan B."/>
            <person name="McKernan K."/>
            <person name="Mendez-Lago M."/>
            <person name="Minx P."/>
            <person name="Mollenhauer M.U."/>
            <person name="Montooth K."/>
            <person name="Mount S.M."/>
            <person name="Mu X."/>
            <person name="Myers E."/>
            <person name="Negre B."/>
            <person name="Newfeld S."/>
            <person name="Nielsen R."/>
            <person name="Noor M.A."/>
            <person name="O'Grady P."/>
            <person name="Pachter L."/>
            <person name="Papaceit M."/>
            <person name="Parisi M.J."/>
            <person name="Parisi M."/>
            <person name="Parts L."/>
            <person name="Pedersen J.S."/>
            <person name="Pesole G."/>
            <person name="Phillippy A.M."/>
            <person name="Ponting C.P."/>
            <person name="Pop M."/>
            <person name="Porcelli D."/>
            <person name="Powell J.R."/>
            <person name="Prohaska S."/>
            <person name="Pruitt K."/>
            <person name="Puig M."/>
            <person name="Quesneville H."/>
            <person name="Ram K.R."/>
            <person name="Rand D."/>
            <person name="Rasmussen M.D."/>
            <person name="Reed L.K."/>
            <person name="Reenan R."/>
            <person name="Reily A."/>
            <person name="Remington K.A."/>
            <person name="Rieger T.T."/>
            <person name="Ritchie M.G."/>
            <person name="Robin C."/>
            <person name="Rogers Y.H."/>
            <person name="Rohde C."/>
            <person name="Rozas J."/>
            <person name="Rubenfield M.J."/>
            <person name="Ruiz A."/>
            <person name="Russo S."/>
            <person name="Salzberg S.L."/>
            <person name="Sanchez-Gracia A."/>
            <person name="Saranga D.J."/>
            <person name="Sato H."/>
            <person name="Schaeffer S.W."/>
            <person name="Schatz M.C."/>
            <person name="Schlenke T."/>
            <person name="Schwartz R."/>
            <person name="Segarra C."/>
            <person name="Singh R.S."/>
            <person name="Sirot L."/>
            <person name="Sirota M."/>
            <person name="Sisneros N.B."/>
            <person name="Smith C.D."/>
            <person name="Smith T.F."/>
            <person name="Spieth J."/>
            <person name="Stage D.E."/>
            <person name="Stark A."/>
            <person name="Stephan W."/>
            <person name="Strausberg R.L."/>
            <person name="Strempel S."/>
            <person name="Sturgill D."/>
            <person name="Sutton G."/>
            <person name="Sutton G.G."/>
            <person name="Tao W."/>
            <person name="Teichmann S."/>
            <person name="Tobari Y.N."/>
            <person name="Tomimura Y."/>
            <person name="Tsolas J.M."/>
            <person name="Valente V.L."/>
            <person name="Venter E."/>
            <person name="Venter J.C."/>
            <person name="Vicario S."/>
            <person name="Vieira F.G."/>
            <person name="Vilella A.J."/>
            <person name="Villasante A."/>
            <person name="Walenz B."/>
            <person name="Wang J."/>
            <person name="Wasserman M."/>
            <person name="Watts T."/>
            <person name="Wilson D."/>
            <person name="Wilson R.K."/>
            <person name="Wing R.A."/>
            <person name="Wolfner M.F."/>
            <person name="Wong A."/>
            <person name="Wong G.K."/>
            <person name="Wu C.I."/>
            <person name="Wu G."/>
            <person name="Yamamoto D."/>
            <person name="Yang H.P."/>
            <person name="Yang S.P."/>
            <person name="Yorke J.A."/>
            <person name="Yoshida K."/>
            <person name="Zdobnov E."/>
            <person name="Zhang P."/>
            <person name="Zhang Y."/>
            <person name="Zimin A.V."/>
            <person name="Baldwin J."/>
            <person name="Abdouelleil A."/>
            <person name="Abdulkadir J."/>
            <person name="Abebe A."/>
            <person name="Abera B."/>
            <person name="Abreu J."/>
            <person name="Acer S.C."/>
            <person name="Aftuck L."/>
            <person name="Alexander A."/>
            <person name="An P."/>
            <person name="Anderson E."/>
            <person name="Anderson S."/>
            <person name="Arachi H."/>
            <person name="Azer M."/>
            <person name="Bachantsang P."/>
            <person name="Barry A."/>
            <person name="Bayul T."/>
            <person name="Berlin A."/>
            <person name="Bessette D."/>
            <person name="Bloom T."/>
            <person name="Blye J."/>
            <person name="Boguslavskiy L."/>
            <person name="Bonnet C."/>
            <person name="Boukhgalter B."/>
            <person name="Bourzgui I."/>
            <person name="Brown A."/>
            <person name="Cahill P."/>
            <person name="Channer S."/>
            <person name="Cheshatsang Y."/>
            <person name="Chuda L."/>
            <person name="Citroen M."/>
            <person name="Collymore A."/>
            <person name="Cooke P."/>
            <person name="Costello M."/>
            <person name="D'Aco K."/>
            <person name="Daza R."/>
            <person name="De Haan G."/>
            <person name="DeGray S."/>
            <person name="DeMaso C."/>
            <person name="Dhargay N."/>
            <person name="Dooley K."/>
            <person name="Dooley E."/>
            <person name="Doricent M."/>
            <person name="Dorje P."/>
            <person name="Dorjee K."/>
            <person name="Dupes A."/>
            <person name="Elong R."/>
            <person name="Falk J."/>
            <person name="Farina A."/>
            <person name="Faro S."/>
            <person name="Ferguson D."/>
            <person name="Fisher S."/>
            <person name="Foley C.D."/>
            <person name="Franke A."/>
            <person name="Friedrich D."/>
            <person name="Gadbois L."/>
            <person name="Gearin G."/>
            <person name="Gearin C.R."/>
            <person name="Giannoukos G."/>
            <person name="Goode T."/>
            <person name="Graham J."/>
            <person name="Grandbois E."/>
            <person name="Grewal S."/>
            <person name="Gyaltsen K."/>
            <person name="Hafez N."/>
            <person name="Hagos B."/>
            <person name="Hall J."/>
            <person name="Henson C."/>
            <person name="Hollinger A."/>
            <person name="Honan T."/>
            <person name="Huard M.D."/>
            <person name="Hughes L."/>
            <person name="Hurhula B."/>
            <person name="Husby M.E."/>
            <person name="Kamat A."/>
            <person name="Kanga B."/>
            <person name="Kashin S."/>
            <person name="Khazanovich D."/>
            <person name="Kisner P."/>
            <person name="Lance K."/>
            <person name="Lara M."/>
            <person name="Lee W."/>
            <person name="Lennon N."/>
            <person name="Letendre F."/>
            <person name="LeVine R."/>
            <person name="Lipovsky A."/>
            <person name="Liu X."/>
            <person name="Liu J."/>
            <person name="Liu S."/>
            <person name="Lokyitsang T."/>
            <person name="Lokyitsang Y."/>
            <person name="Lubonja R."/>
            <person name="Lui A."/>
            <person name="MacDonald P."/>
            <person name="Magnisalis V."/>
            <person name="Maru K."/>
            <person name="Matthews C."/>
            <person name="McCusker W."/>
            <person name="McDonough S."/>
            <person name="Mehta T."/>
            <person name="Meldrim J."/>
            <person name="Meneus L."/>
            <person name="Mihai O."/>
            <person name="Mihalev A."/>
            <person name="Mihova T."/>
            <person name="Mittelman R."/>
            <person name="Mlenga V."/>
            <person name="Montmayeur A."/>
            <person name="Mulrain L."/>
            <person name="Navidi A."/>
            <person name="Naylor J."/>
            <person name="Negash T."/>
            <person name="Nguyen T."/>
            <person name="Nguyen N."/>
            <person name="Nicol R."/>
            <person name="Norbu C."/>
            <person name="Norbu N."/>
            <person name="Novod N."/>
            <person name="O'Neill B."/>
            <person name="Osman S."/>
            <person name="Markiewicz E."/>
            <person name="Oyono O.L."/>
            <person name="Patti C."/>
            <person name="Phunkhang P."/>
            <person name="Pierre F."/>
            <person name="Priest M."/>
            <person name="Raghuraman S."/>
            <person name="Rege F."/>
            <person name="Reyes R."/>
            <person name="Rise C."/>
            <person name="Rogov P."/>
            <person name="Ross K."/>
            <person name="Ryan E."/>
            <person name="Settipalli S."/>
            <person name="Shea T."/>
            <person name="Sherpa N."/>
            <person name="Shi L."/>
            <person name="Shih D."/>
            <person name="Sparrow T."/>
            <person name="Spaulding J."/>
            <person name="Stalker J."/>
            <person name="Stange-Thomann N."/>
            <person name="Stavropoulos S."/>
            <person name="Stone C."/>
            <person name="Strader C."/>
            <person name="Tesfaye S."/>
            <person name="Thomson T."/>
            <person name="Thoulutsang Y."/>
            <person name="Thoulutsang D."/>
            <person name="Topham K."/>
            <person name="Topping I."/>
            <person name="Tsamla T."/>
            <person name="Vassiliev H."/>
            <person name="Vo A."/>
            <person name="Wangchuk T."/>
            <person name="Wangdi T."/>
            <person name="Weiand M."/>
            <person name="Wilkinson J."/>
            <person name="Wilson A."/>
            <person name="Yadav S."/>
            <person name="Young G."/>
            <person name="Yu Q."/>
            <person name="Zembek L."/>
            <person name="Zhong D."/>
            <person name="Zimmer A."/>
            <person name="Zwirko Z."/>
            <person name="Jaffe D.B."/>
            <person name="Alvarez P."/>
            <person name="Brockman W."/>
            <person name="Butler J."/>
            <person name="Chin C."/>
            <person name="Gnerre S."/>
            <person name="Grabherr M."/>
            <person name="Kleber M."/>
            <person name="Mauceli E."/>
            <person name="MacCallum I."/>
        </authorList>
    </citation>
    <scope>NUCLEOTIDE SEQUENCE [LARGE SCALE GENOMIC DNA]</scope>
    <source>
        <strain evidence="2 3">TSC#14021-0224.01</strain>
    </source>
</reference>
<feature type="compositionally biased region" description="Acidic residues" evidence="1">
    <location>
        <begin position="132"/>
        <end position="142"/>
    </location>
</feature>
<name>B3NYY9_DROER</name>
<dbReference type="PhylomeDB" id="B3NYY9"/>
<dbReference type="GO" id="GO:0009897">
    <property type="term" value="C:external side of plasma membrane"/>
    <property type="evidence" value="ECO:0007669"/>
    <property type="project" value="EnsemblMetazoa"/>
</dbReference>
<sequence length="279" mass="31109">MRLRLRRDACHDSWTNLRLSPMFGCICPNNHMKKRCDRIFNIVNHNPCVDRLIFFPNGLPKLKQPRAKPKPRPKPKAKSKPKPRQKQKHHGLNGTELMTNNIEYHDEPNGLNDPEDEGNETEDEDPGGHGDGDEDEDEEDDDYDDRIRAEIYSNYPHYLHPPSWGINNPLVLASHSPHTLDDDDDVVVEVVANKRPPPVTVHHHNDELDHDVVVVVDAGPHSHSHPHSHTFYSHGDQSSTTGSGLPGPAPTIPSPPKYVGAGGQVGKVPIPAFPPSAQT</sequence>
<dbReference type="HOGENOM" id="CLU_061648_0_0_1"/>
<dbReference type="OMA" id="VTVHHHN"/>
<feature type="region of interest" description="Disordered" evidence="1">
    <location>
        <begin position="220"/>
        <end position="263"/>
    </location>
</feature>